<proteinExistence type="inferred from homology"/>
<dbReference type="PANTHER" id="PTHR30548">
    <property type="entry name" value="2-HYDROXYGLUTARYL-COA DEHYDRATASE, D-COMPONENT-RELATED"/>
    <property type="match status" value="1"/>
</dbReference>
<reference evidence="4 5" key="1">
    <citation type="submission" date="2021-06" db="EMBL/GenBank/DDBJ databases">
        <authorList>
            <person name="Sun Q."/>
            <person name="Li D."/>
        </authorList>
    </citation>
    <scope>NUCLEOTIDE SEQUENCE [LARGE SCALE GENOMIC DNA]</scope>
    <source>
        <strain evidence="4 5">MSJ-5</strain>
    </source>
</reference>
<keyword evidence="3" id="KW-0479">Metal-binding</keyword>
<accession>A0ABS6G2P4</accession>
<dbReference type="EMBL" id="JAHLQK010000002">
    <property type="protein sequence ID" value="MBU5675992.1"/>
    <property type="molecule type" value="Genomic_DNA"/>
</dbReference>
<comment type="cofactor">
    <cofactor evidence="1">
        <name>[4Fe-4S] cluster</name>
        <dbReference type="ChEBI" id="CHEBI:49883"/>
    </cofactor>
</comment>
<evidence type="ECO:0000256" key="3">
    <source>
        <dbReference type="ARBA" id="ARBA00023014"/>
    </source>
</evidence>
<dbReference type="PANTHER" id="PTHR30548:SF6">
    <property type="entry name" value="DEHYDRATASE SUBUNIT YJIM-RELATED"/>
    <property type="match status" value="1"/>
</dbReference>
<gene>
    <name evidence="4" type="ORF">KQI88_06150</name>
</gene>
<dbReference type="NCBIfam" id="NF040772">
    <property type="entry name" value="double_cubane"/>
    <property type="match status" value="1"/>
</dbReference>
<keyword evidence="3" id="KW-0411">Iron-sulfur</keyword>
<comment type="similarity">
    <text evidence="2">Belongs to the FldB/FldC dehydratase alpha/beta subunit family.</text>
</comment>
<evidence type="ECO:0000256" key="1">
    <source>
        <dbReference type="ARBA" id="ARBA00001966"/>
    </source>
</evidence>
<evidence type="ECO:0000256" key="2">
    <source>
        <dbReference type="ARBA" id="ARBA00005806"/>
    </source>
</evidence>
<dbReference type="Proteomes" id="UP000779508">
    <property type="component" value="Unassembled WGS sequence"/>
</dbReference>
<dbReference type="InterPro" id="IPR010327">
    <property type="entry name" value="FldB/FldC_alpha/beta"/>
</dbReference>
<keyword evidence="5" id="KW-1185">Reference proteome</keyword>
<keyword evidence="3" id="KW-0408">Iron</keyword>
<comment type="caution">
    <text evidence="4">The sequence shown here is derived from an EMBL/GenBank/DDBJ whole genome shotgun (WGS) entry which is preliminary data.</text>
</comment>
<name>A0ABS6G2P4_9FIRM</name>
<sequence length="383" mass="43442">MYNLPKMFNEYDEARQKGFIKVKDYKEQGRKIVGTFCTYTPKEIIEAAGAISVSLCGTSEEPIQDAERDLPRNLCPLIKSSYGFAITDKCPYFYFSDLIVGETTCDGKKKMYELLGKLKSMYVMQLPQNNKDEESLNLWKKEVIKLKERLESEFGADITIEKLKQAIKLVNEERRAKEEFYGLGKLCPPPMTGLEMQKVLYGSQFKMDIRESIENLRELTDKIKKEYESGKTNASKDAPRILITGCPIGGASEKVIKSIEDNGGVVVCYENCGGVKATYTKVDEEKDPIDAIAEKYLSIPCSVMSPNEDRLNLISEIIHEYKIDGVVEVILQACHTYNIESYSVKKFVTEEKNTPYISIETDYSQNDMGQIGIRVGTFIEMMS</sequence>
<dbReference type="InterPro" id="IPR047678">
    <property type="entry name" value="YjiM-like"/>
</dbReference>
<protein>
    <submittedName>
        <fullName evidence="4">2-hydroxyacyl-CoA dehydratase family protein</fullName>
    </submittedName>
</protein>
<evidence type="ECO:0000313" key="5">
    <source>
        <dbReference type="Proteomes" id="UP000779508"/>
    </source>
</evidence>
<dbReference type="RefSeq" id="WP_216415478.1">
    <property type="nucleotide sequence ID" value="NZ_JAHLQK010000002.1"/>
</dbReference>
<evidence type="ECO:0000313" key="4">
    <source>
        <dbReference type="EMBL" id="MBU5675992.1"/>
    </source>
</evidence>
<organism evidence="4 5">
    <name type="scientific">Alkaliphilus flagellatus</name>
    <dbReference type="NCBI Taxonomy" id="2841507"/>
    <lineage>
        <taxon>Bacteria</taxon>
        <taxon>Bacillati</taxon>
        <taxon>Bacillota</taxon>
        <taxon>Clostridia</taxon>
        <taxon>Peptostreptococcales</taxon>
        <taxon>Natronincolaceae</taxon>
        <taxon>Alkaliphilus</taxon>
    </lineage>
</organism>
<dbReference type="Pfam" id="PF06050">
    <property type="entry name" value="HGD-D"/>
    <property type="match status" value="1"/>
</dbReference>